<protein>
    <submittedName>
        <fullName evidence="2">Uncharacterized protein</fullName>
    </submittedName>
</protein>
<keyword evidence="1" id="KW-0472">Membrane</keyword>
<dbReference type="EMBL" id="MG432137">
    <property type="protein sequence ID" value="ATV25119.1"/>
    <property type="molecule type" value="Genomic_DNA"/>
</dbReference>
<sequence length="116" mass="13960">MPTRIKSVRLWHVLKHIWGSDTMDAYLWWSGLILNLTVIIFVLLCVWVWFIWPGVEAVSMVRYYKEIARKYPDVKLKSVLRLFISCYEPFGRHFEAIRCSYGEWRGVGEWRVFDND</sequence>
<keyword evidence="3" id="KW-1185">Reference proteome</keyword>
<organism evidence="2 3">
    <name type="scientific">Pectobacterium phage PEAT2</name>
    <dbReference type="NCBI Taxonomy" id="2053078"/>
    <lineage>
        <taxon>Viruses</taxon>
        <taxon>Duplodnaviria</taxon>
        <taxon>Heunggongvirae</taxon>
        <taxon>Uroviricota</taxon>
        <taxon>Caudoviricetes</taxon>
        <taxon>Jameshumphriesvirinae</taxon>
        <taxon>Peatvirus</taxon>
        <taxon>Peatvirus peat2</taxon>
    </lineage>
</organism>
<feature type="transmembrane region" description="Helical" evidence="1">
    <location>
        <begin position="26"/>
        <end position="52"/>
    </location>
</feature>
<name>A0A2H4N7F8_9CAUD</name>
<evidence type="ECO:0000256" key="1">
    <source>
        <dbReference type="SAM" id="Phobius"/>
    </source>
</evidence>
<accession>A0A2H4N7F8</accession>
<evidence type="ECO:0000313" key="2">
    <source>
        <dbReference type="EMBL" id="ATV25119.1"/>
    </source>
</evidence>
<dbReference type="KEGG" id="vg:41900997"/>
<keyword evidence="1" id="KW-0812">Transmembrane</keyword>
<dbReference type="RefSeq" id="YP_009702196.1">
    <property type="nucleotide sequence ID" value="NC_044940.1"/>
</dbReference>
<evidence type="ECO:0000313" key="3">
    <source>
        <dbReference type="Proteomes" id="UP000241775"/>
    </source>
</evidence>
<proteinExistence type="predicted"/>
<dbReference type="GeneID" id="41900997"/>
<dbReference type="Proteomes" id="UP000241775">
    <property type="component" value="Segment"/>
</dbReference>
<reference evidence="2 3" key="1">
    <citation type="submission" date="2017-11" db="EMBL/GenBank/DDBJ databases">
        <title>Complete genome sequence of phytopathogenic Pectobacterium atrosepticum bacteriophage Peat2 includes a CRISPR Cas4 nuclease.</title>
        <authorList>
            <person name="Kalischuk M."/>
            <person name="Hachey J."/>
            <person name="Thomas D."/>
            <person name="Kawchuk L."/>
        </authorList>
    </citation>
    <scope>NUCLEOTIDE SEQUENCE [LARGE SCALE GENOMIC DNA]</scope>
</reference>
<keyword evidence="1" id="KW-1133">Transmembrane helix</keyword>